<organism evidence="7 8">
    <name type="scientific">Sordaria macrospora</name>
    <dbReference type="NCBI Taxonomy" id="5147"/>
    <lineage>
        <taxon>Eukaryota</taxon>
        <taxon>Fungi</taxon>
        <taxon>Dikarya</taxon>
        <taxon>Ascomycota</taxon>
        <taxon>Pezizomycotina</taxon>
        <taxon>Sordariomycetes</taxon>
        <taxon>Sordariomycetidae</taxon>
        <taxon>Sordariales</taxon>
        <taxon>Sordariaceae</taxon>
        <taxon>Sordaria</taxon>
    </lineage>
</organism>
<feature type="transmembrane region" description="Helical" evidence="5">
    <location>
        <begin position="42"/>
        <end position="63"/>
    </location>
</feature>
<dbReference type="PANTHER" id="PTHR28165">
    <property type="entry name" value="NON-CLASSICAL EXPORT PROTEIN 2-RELATED"/>
    <property type="match status" value="1"/>
</dbReference>
<evidence type="ECO:0000256" key="2">
    <source>
        <dbReference type="ARBA" id="ARBA00022692"/>
    </source>
</evidence>
<name>A0A8S8ZM07_SORMA</name>
<evidence type="ECO:0000256" key="3">
    <source>
        <dbReference type="ARBA" id="ARBA00022989"/>
    </source>
</evidence>
<dbReference type="InterPro" id="IPR008253">
    <property type="entry name" value="Marvel"/>
</dbReference>
<evidence type="ECO:0000256" key="1">
    <source>
        <dbReference type="ARBA" id="ARBA00004141"/>
    </source>
</evidence>
<reference evidence="7 8" key="1">
    <citation type="submission" date="2017-07" db="EMBL/GenBank/DDBJ databases">
        <title>Genome sequence of the Sordaria macrospora wild type strain R19027.</title>
        <authorList>
            <person name="Nowrousian M."/>
            <person name="Teichert I."/>
            <person name="Kueck U."/>
        </authorList>
    </citation>
    <scope>NUCLEOTIDE SEQUENCE [LARGE SCALE GENOMIC DNA]</scope>
    <source>
        <strain evidence="7 8">R19027</strain>
        <tissue evidence="7">Mycelium</tissue>
    </source>
</reference>
<keyword evidence="2 5" id="KW-0812">Transmembrane</keyword>
<dbReference type="Proteomes" id="UP000433876">
    <property type="component" value="Unassembled WGS sequence"/>
</dbReference>
<comment type="subcellular location">
    <subcellularLocation>
        <location evidence="1">Membrane</location>
        <topology evidence="1">Multi-pass membrane protein</topology>
    </subcellularLocation>
</comment>
<proteinExistence type="predicted"/>
<feature type="domain" description="MARVEL" evidence="6">
    <location>
        <begin position="6"/>
        <end position="168"/>
    </location>
</feature>
<gene>
    <name evidence="7" type="ORF">SMACR_07171</name>
</gene>
<dbReference type="GO" id="GO:0070941">
    <property type="term" value="P:eisosome assembly"/>
    <property type="evidence" value="ECO:0007669"/>
    <property type="project" value="TreeGrafter"/>
</dbReference>
<dbReference type="GO" id="GO:0032126">
    <property type="term" value="C:eisosome"/>
    <property type="evidence" value="ECO:0007669"/>
    <property type="project" value="TreeGrafter"/>
</dbReference>
<dbReference type="PANTHER" id="PTHR28165:SF2">
    <property type="entry name" value="MARVEL DOMAIN-CONTAINING PROTEIN"/>
    <property type="match status" value="1"/>
</dbReference>
<accession>A0A8S8ZM07</accession>
<dbReference type="GO" id="GO:0072659">
    <property type="term" value="P:protein localization to plasma membrane"/>
    <property type="evidence" value="ECO:0007669"/>
    <property type="project" value="TreeGrafter"/>
</dbReference>
<keyword evidence="3 5" id="KW-1133">Transmembrane helix</keyword>
<evidence type="ECO:0000259" key="6">
    <source>
        <dbReference type="Pfam" id="PF01284"/>
    </source>
</evidence>
<evidence type="ECO:0000256" key="4">
    <source>
        <dbReference type="ARBA" id="ARBA00023136"/>
    </source>
</evidence>
<feature type="transmembrane region" description="Helical" evidence="5">
    <location>
        <begin position="154"/>
        <end position="174"/>
    </location>
</feature>
<protein>
    <recommendedName>
        <fullName evidence="6">MARVEL domain-containing protein</fullName>
    </recommendedName>
</protein>
<dbReference type="InterPro" id="IPR052649">
    <property type="entry name" value="NCE102-like"/>
</dbReference>
<evidence type="ECO:0000313" key="7">
    <source>
        <dbReference type="EMBL" id="KAA8631714.1"/>
    </source>
</evidence>
<feature type="transmembrane region" description="Helical" evidence="5">
    <location>
        <begin position="12"/>
        <end position="30"/>
    </location>
</feature>
<dbReference type="VEuPathDB" id="FungiDB:SMAC_07171"/>
<sequence length="189" mass="20152">MLAGLSIGLRGLQIVFGAVIIGLSVQFITAQKIGSAATTTKYSVFTGAYGIIEGFLGLAALFLSFIPDIIVLGADAVGALVLLAGGIAWAIGTRSTSCTDISKAEKILDNNLLNQGKRKYKGDWYYGILDGNPSEKELWSRLQSSCKKGLADEIFQFLAFAVLAVLLIVGWIRWRKGKGGGAGSRRTYV</sequence>
<dbReference type="OMA" id="AATWFDF"/>
<evidence type="ECO:0000256" key="5">
    <source>
        <dbReference type="SAM" id="Phobius"/>
    </source>
</evidence>
<evidence type="ECO:0000313" key="8">
    <source>
        <dbReference type="Proteomes" id="UP000433876"/>
    </source>
</evidence>
<dbReference type="GO" id="GO:0005886">
    <property type="term" value="C:plasma membrane"/>
    <property type="evidence" value="ECO:0007669"/>
    <property type="project" value="TreeGrafter"/>
</dbReference>
<dbReference type="Pfam" id="PF01284">
    <property type="entry name" value="MARVEL"/>
    <property type="match status" value="1"/>
</dbReference>
<dbReference type="EMBL" id="NMPR01000070">
    <property type="protein sequence ID" value="KAA8631714.1"/>
    <property type="molecule type" value="Genomic_DNA"/>
</dbReference>
<comment type="caution">
    <text evidence="7">The sequence shown here is derived from an EMBL/GenBank/DDBJ whole genome shotgun (WGS) entry which is preliminary data.</text>
</comment>
<feature type="transmembrane region" description="Helical" evidence="5">
    <location>
        <begin position="69"/>
        <end position="91"/>
    </location>
</feature>
<keyword evidence="4 5" id="KW-0472">Membrane</keyword>
<dbReference type="AlphaFoldDB" id="A0A8S8ZM07"/>